<evidence type="ECO:0000256" key="3">
    <source>
        <dbReference type="ARBA" id="ARBA00023004"/>
    </source>
</evidence>
<dbReference type="SUPFAM" id="SSF140959">
    <property type="entry name" value="Indolic compounds 2,3-dioxygenase-like"/>
    <property type="match status" value="1"/>
</dbReference>
<dbReference type="InParanoid" id="A0A0C9ZCM9"/>
<dbReference type="GO" id="GO:0020037">
    <property type="term" value="F:heme binding"/>
    <property type="evidence" value="ECO:0007669"/>
    <property type="project" value="InterPro"/>
</dbReference>
<dbReference type="Proteomes" id="UP000054485">
    <property type="component" value="Unassembled WGS sequence"/>
</dbReference>
<dbReference type="AlphaFoldDB" id="A0A0C9ZCM9"/>
<dbReference type="InterPro" id="IPR000898">
    <property type="entry name" value="Indolamine_dOase"/>
</dbReference>
<keyword evidence="5" id="KW-1185">Reference proteome</keyword>
<organism evidence="4 5">
    <name type="scientific">Suillus luteus UH-Slu-Lm8-n1</name>
    <dbReference type="NCBI Taxonomy" id="930992"/>
    <lineage>
        <taxon>Eukaryota</taxon>
        <taxon>Fungi</taxon>
        <taxon>Dikarya</taxon>
        <taxon>Basidiomycota</taxon>
        <taxon>Agaricomycotina</taxon>
        <taxon>Agaricomycetes</taxon>
        <taxon>Agaricomycetidae</taxon>
        <taxon>Boletales</taxon>
        <taxon>Suillineae</taxon>
        <taxon>Suillaceae</taxon>
        <taxon>Suillus</taxon>
    </lineage>
</organism>
<evidence type="ECO:0000313" key="5">
    <source>
        <dbReference type="Proteomes" id="UP000054485"/>
    </source>
</evidence>
<dbReference type="Pfam" id="PF01231">
    <property type="entry name" value="IDO"/>
    <property type="match status" value="1"/>
</dbReference>
<dbReference type="HOGENOM" id="CLU_1262263_0_0_1"/>
<dbReference type="GO" id="GO:0016702">
    <property type="term" value="F:oxidoreductase activity, acting on single donors with incorporation of molecular oxygen, incorporation of two atoms of oxygen"/>
    <property type="evidence" value="ECO:0007669"/>
    <property type="project" value="UniProtKB-ARBA"/>
</dbReference>
<dbReference type="STRING" id="930992.A0A0C9ZCM9"/>
<comment type="similarity">
    <text evidence="1">Belongs to the indoleamine 2,3-dioxygenase family.</text>
</comment>
<accession>A0A0C9ZCM9</accession>
<keyword evidence="2" id="KW-0479">Metal-binding</keyword>
<dbReference type="GO" id="GO:0046872">
    <property type="term" value="F:metal ion binding"/>
    <property type="evidence" value="ECO:0007669"/>
    <property type="project" value="UniProtKB-KW"/>
</dbReference>
<keyword evidence="3" id="KW-0408">Iron</keyword>
<evidence type="ECO:0000256" key="1">
    <source>
        <dbReference type="ARBA" id="ARBA00007119"/>
    </source>
</evidence>
<reference evidence="5" key="2">
    <citation type="submission" date="2015-01" db="EMBL/GenBank/DDBJ databases">
        <title>Evolutionary Origins and Diversification of the Mycorrhizal Mutualists.</title>
        <authorList>
            <consortium name="DOE Joint Genome Institute"/>
            <consortium name="Mycorrhizal Genomics Consortium"/>
            <person name="Kohler A."/>
            <person name="Kuo A."/>
            <person name="Nagy L.G."/>
            <person name="Floudas D."/>
            <person name="Copeland A."/>
            <person name="Barry K.W."/>
            <person name="Cichocki N."/>
            <person name="Veneault-Fourrey C."/>
            <person name="LaButti K."/>
            <person name="Lindquist E.A."/>
            <person name="Lipzen A."/>
            <person name="Lundell T."/>
            <person name="Morin E."/>
            <person name="Murat C."/>
            <person name="Riley R."/>
            <person name="Ohm R."/>
            <person name="Sun H."/>
            <person name="Tunlid A."/>
            <person name="Henrissat B."/>
            <person name="Grigoriev I.V."/>
            <person name="Hibbett D.S."/>
            <person name="Martin F."/>
        </authorList>
    </citation>
    <scope>NUCLEOTIDE SEQUENCE [LARGE SCALE GENOMIC DNA]</scope>
    <source>
        <strain evidence="5">UH-Slu-Lm8-n1</strain>
    </source>
</reference>
<sequence>MFTDNTIRLELPLKYPETIRVTFIPDIPGPLTIEIVPSTCAITKSPDMPKEKSLPQNSRTFIGPGIDNSPVKPSTPTKPIGNAIFHPPTSHIADFATPDDSVTEPESEVEQGVVDAADKPFVPPVQIHSVYPRGHVLQTILLDVRKGCDPYTFYHSTRPWFRGVDPNPARRKWVFESSRSPNTSTSITSHEPHGYSPLLHSDCFTNPSTFLVARTRYLS</sequence>
<dbReference type="EMBL" id="KN835641">
    <property type="protein sequence ID" value="KIK35290.1"/>
    <property type="molecule type" value="Genomic_DNA"/>
</dbReference>
<name>A0A0C9ZCM9_9AGAM</name>
<proteinExistence type="inferred from homology"/>
<dbReference type="InterPro" id="IPR037217">
    <property type="entry name" value="Trp/Indoleamine_2_3_dOase-like"/>
</dbReference>
<dbReference type="GO" id="GO:0019441">
    <property type="term" value="P:L-tryptophan catabolic process to kynurenine"/>
    <property type="evidence" value="ECO:0007669"/>
    <property type="project" value="InterPro"/>
</dbReference>
<gene>
    <name evidence="4" type="ORF">CY34DRAFT_17117</name>
</gene>
<protein>
    <submittedName>
        <fullName evidence="4">Uncharacterized protein</fullName>
    </submittedName>
</protein>
<evidence type="ECO:0000256" key="2">
    <source>
        <dbReference type="ARBA" id="ARBA00022723"/>
    </source>
</evidence>
<dbReference type="OrthoDB" id="2692219at2759"/>
<reference evidence="4 5" key="1">
    <citation type="submission" date="2014-04" db="EMBL/GenBank/DDBJ databases">
        <authorList>
            <consortium name="DOE Joint Genome Institute"/>
            <person name="Kuo A."/>
            <person name="Ruytinx J."/>
            <person name="Rineau F."/>
            <person name="Colpaert J."/>
            <person name="Kohler A."/>
            <person name="Nagy L.G."/>
            <person name="Floudas D."/>
            <person name="Copeland A."/>
            <person name="Barry K.W."/>
            <person name="Cichocki N."/>
            <person name="Veneault-Fourrey C."/>
            <person name="LaButti K."/>
            <person name="Lindquist E.A."/>
            <person name="Lipzen A."/>
            <person name="Lundell T."/>
            <person name="Morin E."/>
            <person name="Murat C."/>
            <person name="Sun H."/>
            <person name="Tunlid A."/>
            <person name="Henrissat B."/>
            <person name="Grigoriev I.V."/>
            <person name="Hibbett D.S."/>
            <person name="Martin F."/>
            <person name="Nordberg H.P."/>
            <person name="Cantor M.N."/>
            <person name="Hua S.X."/>
        </authorList>
    </citation>
    <scope>NUCLEOTIDE SEQUENCE [LARGE SCALE GENOMIC DNA]</scope>
    <source>
        <strain evidence="4 5">UH-Slu-Lm8-n1</strain>
    </source>
</reference>
<evidence type="ECO:0000313" key="4">
    <source>
        <dbReference type="EMBL" id="KIK35290.1"/>
    </source>
</evidence>